<accession>A0A5Q0QCJ2</accession>
<name>A0A5Q0QCJ2_9SPHI</name>
<dbReference type="AlphaFoldDB" id="A0A5Q0QCJ2"/>
<feature type="signal peptide" evidence="1">
    <location>
        <begin position="1"/>
        <end position="19"/>
    </location>
</feature>
<gene>
    <name evidence="2" type="ORF">GFH32_09755</name>
</gene>
<organism evidence="2 3">
    <name type="scientific">Sphingobacterium zhuxiongii</name>
    <dbReference type="NCBI Taxonomy" id="2662364"/>
    <lineage>
        <taxon>Bacteria</taxon>
        <taxon>Pseudomonadati</taxon>
        <taxon>Bacteroidota</taxon>
        <taxon>Sphingobacteriia</taxon>
        <taxon>Sphingobacteriales</taxon>
        <taxon>Sphingobacteriaceae</taxon>
        <taxon>Sphingobacterium</taxon>
    </lineage>
</organism>
<keyword evidence="1" id="KW-0732">Signal</keyword>
<evidence type="ECO:0000313" key="3">
    <source>
        <dbReference type="Proteomes" id="UP000326921"/>
    </source>
</evidence>
<sequence length="190" mass="22136">MRKIYFALLFISIPFLLQAQKTTIKSDTVQDKYSVATNPFWDNWFVSLQGGSSMFFGNHDKQMKFMDRQSLVYELNFGKRFTPVVGVRVGANAGQWNGLTQIGNLSHSTGERYSKIPWDGYWLEIQKLKYVHLHGDVLFNLSNLFYGYKEDRFYEISPYVGLGWMVSYEQPKTREVSAYKALLNLDEPRL</sequence>
<reference evidence="2 3" key="1">
    <citation type="submission" date="2019-10" db="EMBL/GenBank/DDBJ databases">
        <authorList>
            <person name="Dong K."/>
        </authorList>
    </citation>
    <scope>NUCLEOTIDE SEQUENCE [LARGE SCALE GENOMIC DNA]</scope>
    <source>
        <strain evidence="3">dk4302</strain>
    </source>
</reference>
<proteinExistence type="predicted"/>
<dbReference type="EMBL" id="CP045652">
    <property type="protein sequence ID" value="QGA26591.1"/>
    <property type="molecule type" value="Genomic_DNA"/>
</dbReference>
<evidence type="ECO:0008006" key="4">
    <source>
        <dbReference type="Google" id="ProtNLM"/>
    </source>
</evidence>
<dbReference type="Proteomes" id="UP000326921">
    <property type="component" value="Chromosome"/>
</dbReference>
<feature type="chain" id="PRO_5024829909" description="OmpA family protein" evidence="1">
    <location>
        <begin position="20"/>
        <end position="190"/>
    </location>
</feature>
<dbReference type="KEGG" id="sphe:GFH32_09755"/>
<evidence type="ECO:0000256" key="1">
    <source>
        <dbReference type="SAM" id="SignalP"/>
    </source>
</evidence>
<keyword evidence="3" id="KW-1185">Reference proteome</keyword>
<dbReference type="RefSeq" id="WP_153511440.1">
    <property type="nucleotide sequence ID" value="NZ_CP045652.1"/>
</dbReference>
<evidence type="ECO:0000313" key="2">
    <source>
        <dbReference type="EMBL" id="QGA26591.1"/>
    </source>
</evidence>
<protein>
    <recommendedName>
        <fullName evidence="4">OmpA family protein</fullName>
    </recommendedName>
</protein>